<comment type="function">
    <text evidence="1 14">Converts 2,5-diamino-6-(ribosylamino)-4(3h)-pyrimidinone 5'-phosphate into 5-amino-6-(ribosylamino)-2,4(1h,3h)-pyrimidinedione 5'-phosphate.</text>
</comment>
<dbReference type="InterPro" id="IPR016192">
    <property type="entry name" value="APOBEC/CMP_deaminase_Zn-bd"/>
</dbReference>
<dbReference type="InterPro" id="IPR011549">
    <property type="entry name" value="RibD_C"/>
</dbReference>
<evidence type="ECO:0000256" key="9">
    <source>
        <dbReference type="ARBA" id="ARBA00022857"/>
    </source>
</evidence>
<evidence type="ECO:0000259" key="15">
    <source>
        <dbReference type="PROSITE" id="PS51747"/>
    </source>
</evidence>
<dbReference type="Pfam" id="PF01872">
    <property type="entry name" value="RibD_C"/>
    <property type="match status" value="1"/>
</dbReference>
<dbReference type="EC" id="1.1.1.193" evidence="14"/>
<dbReference type="InterPro" id="IPR002734">
    <property type="entry name" value="RibDG_C"/>
</dbReference>
<comment type="catalytic activity">
    <reaction evidence="12 14">
        <text>5-amino-6-(5-phospho-D-ribitylamino)uracil + NADP(+) = 5-amino-6-(5-phospho-D-ribosylamino)uracil + NADPH + H(+)</text>
        <dbReference type="Rhea" id="RHEA:17845"/>
        <dbReference type="ChEBI" id="CHEBI:15378"/>
        <dbReference type="ChEBI" id="CHEBI:57783"/>
        <dbReference type="ChEBI" id="CHEBI:58349"/>
        <dbReference type="ChEBI" id="CHEBI:58421"/>
        <dbReference type="ChEBI" id="CHEBI:58453"/>
        <dbReference type="EC" id="1.1.1.193"/>
    </reaction>
</comment>
<evidence type="ECO:0000256" key="6">
    <source>
        <dbReference type="ARBA" id="ARBA00022619"/>
    </source>
</evidence>
<dbReference type="SUPFAM" id="SSF53597">
    <property type="entry name" value="Dihydrofolate reductase-like"/>
    <property type="match status" value="1"/>
</dbReference>
<evidence type="ECO:0000313" key="17">
    <source>
        <dbReference type="Proteomes" id="UP000006867"/>
    </source>
</evidence>
<dbReference type="InterPro" id="IPR016193">
    <property type="entry name" value="Cytidine_deaminase-like"/>
</dbReference>
<evidence type="ECO:0000256" key="11">
    <source>
        <dbReference type="ARBA" id="ARBA00023268"/>
    </source>
</evidence>
<keyword evidence="17" id="KW-1185">Reference proteome</keyword>
<keyword evidence="14" id="KW-0378">Hydrolase</keyword>
<keyword evidence="6 14" id="KW-0686">Riboflavin biosynthesis</keyword>
<accession>A0ABN3ZES1</accession>
<dbReference type="NCBIfam" id="TIGR00227">
    <property type="entry name" value="ribD_Cterm"/>
    <property type="match status" value="1"/>
</dbReference>
<comment type="pathway">
    <text evidence="2 14">Cofactor biosynthesis; riboflavin biosynthesis; 5-amino-6-(D-ribitylamino)uracil from GTP: step 2/4.</text>
</comment>
<comment type="pathway">
    <text evidence="3 14">Cofactor biosynthesis; riboflavin biosynthesis; 5-amino-6-(D-ribitylamino)uracil from GTP: step 3/4.</text>
</comment>
<dbReference type="InterPro" id="IPR002125">
    <property type="entry name" value="CMP_dCMP_dom"/>
</dbReference>
<evidence type="ECO:0000256" key="8">
    <source>
        <dbReference type="ARBA" id="ARBA00022833"/>
    </source>
</evidence>
<keyword evidence="7 14" id="KW-0479">Metal-binding</keyword>
<evidence type="ECO:0000256" key="12">
    <source>
        <dbReference type="ARBA" id="ARBA00049861"/>
    </source>
</evidence>
<dbReference type="Proteomes" id="UP000006867">
    <property type="component" value="Chromosome"/>
</dbReference>
<protein>
    <recommendedName>
        <fullName evidence="14">Riboflavin biosynthesis protein RibD</fullName>
    </recommendedName>
    <domain>
        <recommendedName>
            <fullName evidence="14">Diaminohydroxyphosphoribosylaminopyrimidine deaminase</fullName>
            <shortName evidence="14">DRAP deaminase</shortName>
            <ecNumber evidence="14">3.5.4.26</ecNumber>
        </recommendedName>
        <alternativeName>
            <fullName evidence="14">Riboflavin-specific deaminase</fullName>
        </alternativeName>
    </domain>
    <domain>
        <recommendedName>
            <fullName evidence="14">5-amino-6-(5-phosphoribosylamino)uracil reductase</fullName>
            <ecNumber evidence="14">1.1.1.193</ecNumber>
        </recommendedName>
        <alternativeName>
            <fullName evidence="14">HTP reductase</fullName>
        </alternativeName>
    </domain>
</protein>
<name>A0ABN3ZES1_BACA1</name>
<dbReference type="InterPro" id="IPR024072">
    <property type="entry name" value="DHFR-like_dom_sf"/>
</dbReference>
<evidence type="ECO:0000256" key="5">
    <source>
        <dbReference type="ARBA" id="ARBA00007417"/>
    </source>
</evidence>
<dbReference type="EC" id="3.5.4.26" evidence="14"/>
<dbReference type="CDD" id="cd01284">
    <property type="entry name" value="Riboflavin_deaminase-reductase"/>
    <property type="match status" value="1"/>
</dbReference>
<dbReference type="PANTHER" id="PTHR38011:SF7">
    <property type="entry name" value="2,5-DIAMINO-6-RIBOSYLAMINO-4(3H)-PYRIMIDINONE 5'-PHOSPHATE REDUCTASE"/>
    <property type="match status" value="1"/>
</dbReference>
<evidence type="ECO:0000256" key="3">
    <source>
        <dbReference type="ARBA" id="ARBA00004910"/>
    </source>
</evidence>
<reference evidence="16 17" key="1">
    <citation type="journal article" date="2011" name="Front. Microbiol.">
        <title>Genomic signatures of strain selection and enhancement in Bacillus atrophaeus var. globigii, a historical biowarfare simulant.</title>
        <authorList>
            <person name="Gibbons H.S."/>
            <person name="Broomall S.M."/>
            <person name="McNew L.A."/>
            <person name="Daligault H."/>
            <person name="Chapman C."/>
            <person name="Bruce D."/>
            <person name="Karavis M."/>
            <person name="Krepps M."/>
            <person name="McGregor P.A."/>
            <person name="Hong C."/>
            <person name="Park K.H."/>
            <person name="Akmal A."/>
            <person name="Feldman A."/>
            <person name="Lin J.S."/>
            <person name="Chang W.E."/>
            <person name="Higgs B.W."/>
            <person name="Demirev P."/>
            <person name="Lindquist J."/>
            <person name="Liem A."/>
            <person name="Fochler E."/>
            <person name="Read T.D."/>
            <person name="Tapia R."/>
            <person name="Johnson S."/>
            <person name="Bishop-Lilly K.A."/>
            <person name="Detter C."/>
            <person name="Han C."/>
            <person name="Sozhamannan S."/>
            <person name="Rosenzweig C.N."/>
            <person name="Skowronski E.W."/>
        </authorList>
    </citation>
    <scope>NUCLEOTIDE SEQUENCE [LARGE SCALE GENOMIC DNA]</scope>
    <source>
        <strain evidence="16 17">1942</strain>
    </source>
</reference>
<dbReference type="PROSITE" id="PS00903">
    <property type="entry name" value="CYT_DCMP_DEAMINASES_1"/>
    <property type="match status" value="1"/>
</dbReference>
<feature type="domain" description="CMP/dCMP-type deaminase" evidence="15">
    <location>
        <begin position="1"/>
        <end position="113"/>
    </location>
</feature>
<evidence type="ECO:0000256" key="7">
    <source>
        <dbReference type="ARBA" id="ARBA00022723"/>
    </source>
</evidence>
<keyword evidence="8 14" id="KW-0862">Zinc</keyword>
<sequence length="363" mass="39281">MEEYYMNTALELAKQGEGQTGSNPLVGAVVVKNGEIVGMGAHLKYGEAHAEVHAIKMAGKHVKDADIYVTLEPCSHYGKTPPCAELIITSGIKRVFVAMRDPNPLVAGKGISMIKAAGIEVKEGILTDQAEKLNEKFLHYMRTGLPYVTLKAAASLDGKTATSTGDSKWITSEAARQDAQQYRKTHQSILVGVGTVKADNPSLTCRLPNTVKQPVRVILDTSLTIPEEAKVILDQAAPTWIFTTSQADAEKKKRLSDFGVKIFTLENGHIHIPDVLKILAEEGIMSVYVEGGAAVHGSFVKEGCYQEIIFYIAPKLIGGTHAPSLISGEGFQSMKDVPLLQFTAITHIGQDIKLEAKPKPVHE</sequence>
<evidence type="ECO:0000256" key="2">
    <source>
        <dbReference type="ARBA" id="ARBA00004882"/>
    </source>
</evidence>
<evidence type="ECO:0000256" key="13">
    <source>
        <dbReference type="ARBA" id="ARBA00049886"/>
    </source>
</evidence>
<comment type="similarity">
    <text evidence="5 14">In the C-terminal section; belongs to the HTP reductase family.</text>
</comment>
<dbReference type="EMBL" id="CP002207">
    <property type="protein sequence ID" value="ADP32837.1"/>
    <property type="molecule type" value="Genomic_DNA"/>
</dbReference>
<evidence type="ECO:0000256" key="1">
    <source>
        <dbReference type="ARBA" id="ARBA00002151"/>
    </source>
</evidence>
<dbReference type="SUPFAM" id="SSF53927">
    <property type="entry name" value="Cytidine deaminase-like"/>
    <property type="match status" value="1"/>
</dbReference>
<dbReference type="PROSITE" id="PS51747">
    <property type="entry name" value="CYT_DCMP_DEAMINASES_2"/>
    <property type="match status" value="1"/>
</dbReference>
<dbReference type="InterPro" id="IPR050765">
    <property type="entry name" value="Riboflavin_Biosynth_HTPR"/>
</dbReference>
<dbReference type="Gene3D" id="3.40.430.10">
    <property type="entry name" value="Dihydrofolate Reductase, subunit A"/>
    <property type="match status" value="1"/>
</dbReference>
<dbReference type="PANTHER" id="PTHR38011">
    <property type="entry name" value="DIHYDROFOLATE REDUCTASE FAMILY PROTEIN (AFU_ORTHOLOGUE AFUA_8G06820)"/>
    <property type="match status" value="1"/>
</dbReference>
<keyword evidence="11" id="KW-0511">Multifunctional enzyme</keyword>
<keyword evidence="10 14" id="KW-0560">Oxidoreductase</keyword>
<evidence type="ECO:0000256" key="10">
    <source>
        <dbReference type="ARBA" id="ARBA00023002"/>
    </source>
</evidence>
<comment type="cofactor">
    <cofactor evidence="14">
        <name>Zn(2+)</name>
        <dbReference type="ChEBI" id="CHEBI:29105"/>
    </cofactor>
    <text evidence="14">Binds 1 zinc ion.</text>
</comment>
<keyword evidence="9 14" id="KW-0521">NADP</keyword>
<evidence type="ECO:0000256" key="4">
    <source>
        <dbReference type="ARBA" id="ARBA00005259"/>
    </source>
</evidence>
<dbReference type="InterPro" id="IPR004794">
    <property type="entry name" value="Eubact_RibD"/>
</dbReference>
<dbReference type="Gene3D" id="3.40.140.10">
    <property type="entry name" value="Cytidine Deaminase, domain 2"/>
    <property type="match status" value="1"/>
</dbReference>
<gene>
    <name evidence="16" type="ordered locus">BATR1942_09520</name>
</gene>
<evidence type="ECO:0000313" key="16">
    <source>
        <dbReference type="EMBL" id="ADP32837.1"/>
    </source>
</evidence>
<dbReference type="NCBIfam" id="TIGR00326">
    <property type="entry name" value="eubact_ribD"/>
    <property type="match status" value="1"/>
</dbReference>
<evidence type="ECO:0000256" key="14">
    <source>
        <dbReference type="PIRNR" id="PIRNR006769"/>
    </source>
</evidence>
<dbReference type="RefSeq" id="WP_004429665.1">
    <property type="nucleotide sequence ID" value="NC_014639.1"/>
</dbReference>
<dbReference type="Pfam" id="PF00383">
    <property type="entry name" value="dCMP_cyt_deam_1"/>
    <property type="match status" value="1"/>
</dbReference>
<proteinExistence type="inferred from homology"/>
<comment type="similarity">
    <text evidence="4 14">In the N-terminal section; belongs to the cytidine and deoxycytidylate deaminase family.</text>
</comment>
<dbReference type="PIRSF" id="PIRSF006769">
    <property type="entry name" value="RibD"/>
    <property type="match status" value="1"/>
</dbReference>
<comment type="catalytic activity">
    <reaction evidence="13 14">
        <text>2,5-diamino-6-hydroxy-4-(5-phosphoribosylamino)-pyrimidine + H2O + H(+) = 5-amino-6-(5-phospho-D-ribosylamino)uracil + NH4(+)</text>
        <dbReference type="Rhea" id="RHEA:21868"/>
        <dbReference type="ChEBI" id="CHEBI:15377"/>
        <dbReference type="ChEBI" id="CHEBI:15378"/>
        <dbReference type="ChEBI" id="CHEBI:28938"/>
        <dbReference type="ChEBI" id="CHEBI:58453"/>
        <dbReference type="ChEBI" id="CHEBI:58614"/>
        <dbReference type="EC" id="3.5.4.26"/>
    </reaction>
</comment>
<organism evidence="16 17">
    <name type="scientific">Bacillus atrophaeus (strain 1942)</name>
    <dbReference type="NCBI Taxonomy" id="720555"/>
    <lineage>
        <taxon>Bacteria</taxon>
        <taxon>Bacillati</taxon>
        <taxon>Bacillota</taxon>
        <taxon>Bacilli</taxon>
        <taxon>Bacillales</taxon>
        <taxon>Bacillaceae</taxon>
        <taxon>Bacillus</taxon>
    </lineage>
</organism>